<dbReference type="Gene3D" id="1.20.1250.20">
    <property type="entry name" value="MFS general substrate transporter like domains"/>
    <property type="match status" value="1"/>
</dbReference>
<evidence type="ECO:0000256" key="4">
    <source>
        <dbReference type="ARBA" id="ARBA00022989"/>
    </source>
</evidence>
<evidence type="ECO:0000259" key="7">
    <source>
        <dbReference type="PROSITE" id="PS50850"/>
    </source>
</evidence>
<evidence type="ECO:0000313" key="9">
    <source>
        <dbReference type="Proteomes" id="UP001210380"/>
    </source>
</evidence>
<evidence type="ECO:0000256" key="2">
    <source>
        <dbReference type="ARBA" id="ARBA00010992"/>
    </source>
</evidence>
<feature type="transmembrane region" description="Helical" evidence="6">
    <location>
        <begin position="392"/>
        <end position="411"/>
    </location>
</feature>
<proteinExistence type="inferred from homology"/>
<sequence>MTRFHLRATAYTAGGMFVDGYILGVIGFALDGATPELGLSSWWTGLLGGAALAGIFLGSLIAGWITDRVGRQKMLVGDLSLFIVLSIAQLFVANAEQLLVLRLLIGIAIGADYAIGAALLSEIAPRRQRGGLLASLNAVWTFGFVAALTVGAVFANYAPDQWRWLLASSALPAAAVLALRLGTPESPRWLVAKGRLEEARQVVAKYWGSEYGIDDLVGSTSGELARYKTLFSRRYRTRTAFAALFWFCQVVPYFALFTFLPQVLTTFGLSGFVGEISSNLFLLLGAIVGVVIMDRISRRRFVIWSFAVLAVALGLLGVIANPPPLLVVVCFAVFAAVVTAAGNLETVYPSEIFPTEVRSSGVGLAAAVSRVGAAVGTFLLPTAIEGIGTGPTMLIATSVLLLGLVTSWAWAPETRHLSLARSSAAEAPVKSRATP</sequence>
<protein>
    <submittedName>
        <fullName evidence="8">MFS transporter</fullName>
    </submittedName>
</protein>
<feature type="transmembrane region" description="Helical" evidence="6">
    <location>
        <begin position="325"/>
        <end position="348"/>
    </location>
</feature>
<feature type="transmembrane region" description="Helical" evidence="6">
    <location>
        <begin position="276"/>
        <end position="294"/>
    </location>
</feature>
<dbReference type="InterPro" id="IPR005829">
    <property type="entry name" value="Sugar_transporter_CS"/>
</dbReference>
<dbReference type="InterPro" id="IPR003663">
    <property type="entry name" value="Sugar/inositol_transpt"/>
</dbReference>
<evidence type="ECO:0000256" key="6">
    <source>
        <dbReference type="SAM" id="Phobius"/>
    </source>
</evidence>
<feature type="transmembrane region" description="Helical" evidence="6">
    <location>
        <begin position="240"/>
        <end position="264"/>
    </location>
</feature>
<dbReference type="EMBL" id="JAQGLA010000013">
    <property type="protein sequence ID" value="MDA3626158.1"/>
    <property type="molecule type" value="Genomic_DNA"/>
</dbReference>
<comment type="caution">
    <text evidence="8">The sequence shown here is derived from an EMBL/GenBank/DDBJ whole genome shotgun (WGS) entry which is preliminary data.</text>
</comment>
<feature type="domain" description="Major facilitator superfamily (MFS) profile" evidence="7">
    <location>
        <begin position="8"/>
        <end position="415"/>
    </location>
</feature>
<feature type="transmembrane region" description="Helical" evidence="6">
    <location>
        <begin position="132"/>
        <end position="155"/>
    </location>
</feature>
<keyword evidence="4 6" id="KW-1133">Transmembrane helix</keyword>
<dbReference type="Pfam" id="PF00083">
    <property type="entry name" value="Sugar_tr"/>
    <property type="match status" value="1"/>
</dbReference>
<accession>A0ABT4UWR8</accession>
<feature type="transmembrane region" description="Helical" evidence="6">
    <location>
        <begin position="42"/>
        <end position="63"/>
    </location>
</feature>
<organism evidence="8 9">
    <name type="scientific">Saccharopolyspora oryzae</name>
    <dbReference type="NCBI Taxonomy" id="2997343"/>
    <lineage>
        <taxon>Bacteria</taxon>
        <taxon>Bacillati</taxon>
        <taxon>Actinomycetota</taxon>
        <taxon>Actinomycetes</taxon>
        <taxon>Pseudonocardiales</taxon>
        <taxon>Pseudonocardiaceae</taxon>
        <taxon>Saccharopolyspora</taxon>
    </lineage>
</organism>
<dbReference type="InterPro" id="IPR036259">
    <property type="entry name" value="MFS_trans_sf"/>
</dbReference>
<dbReference type="PANTHER" id="PTHR48022:SF2">
    <property type="entry name" value="PLASTIDIC GLUCOSE TRANSPORTER 4"/>
    <property type="match status" value="1"/>
</dbReference>
<gene>
    <name evidence="8" type="ORF">OU415_11985</name>
</gene>
<feature type="transmembrane region" description="Helical" evidence="6">
    <location>
        <begin position="12"/>
        <end position="30"/>
    </location>
</feature>
<name>A0ABT4UWR8_9PSEU</name>
<feature type="transmembrane region" description="Helical" evidence="6">
    <location>
        <begin position="99"/>
        <end position="120"/>
    </location>
</feature>
<dbReference type="CDD" id="cd17316">
    <property type="entry name" value="MFS_SV2_like"/>
    <property type="match status" value="1"/>
</dbReference>
<evidence type="ECO:0000313" key="8">
    <source>
        <dbReference type="EMBL" id="MDA3626158.1"/>
    </source>
</evidence>
<feature type="transmembrane region" description="Helical" evidence="6">
    <location>
        <begin position="75"/>
        <end position="93"/>
    </location>
</feature>
<reference evidence="8 9" key="1">
    <citation type="submission" date="2022-11" db="EMBL/GenBank/DDBJ databases">
        <title>Draft genome sequence of Saccharopolyspora sp. WRP15-2 isolated from rhizosphere soils of wild rice in Thailand.</title>
        <authorList>
            <person name="Duangmal K."/>
            <person name="Kammanee S."/>
            <person name="Muangham S."/>
        </authorList>
    </citation>
    <scope>NUCLEOTIDE SEQUENCE [LARGE SCALE GENOMIC DNA]</scope>
    <source>
        <strain evidence="8 9">WRP15-2</strain>
    </source>
</reference>
<dbReference type="PANTHER" id="PTHR48022">
    <property type="entry name" value="PLASTIDIC GLUCOSE TRANSPORTER 4"/>
    <property type="match status" value="1"/>
</dbReference>
<dbReference type="PRINTS" id="PR00171">
    <property type="entry name" value="SUGRTRNSPORT"/>
</dbReference>
<dbReference type="PROSITE" id="PS50850">
    <property type="entry name" value="MFS"/>
    <property type="match status" value="1"/>
</dbReference>
<comment type="subcellular location">
    <subcellularLocation>
        <location evidence="1">Cell membrane</location>
        <topology evidence="1">Multi-pass membrane protein</topology>
    </subcellularLocation>
</comment>
<evidence type="ECO:0000256" key="5">
    <source>
        <dbReference type="ARBA" id="ARBA00023136"/>
    </source>
</evidence>
<keyword evidence="3 6" id="KW-0812">Transmembrane</keyword>
<feature type="transmembrane region" description="Helical" evidence="6">
    <location>
        <begin position="360"/>
        <end position="380"/>
    </location>
</feature>
<comment type="similarity">
    <text evidence="2">Belongs to the major facilitator superfamily. Sugar transporter (TC 2.A.1.1) family.</text>
</comment>
<dbReference type="RefSeq" id="WP_270948740.1">
    <property type="nucleotide sequence ID" value="NZ_JAQGLA010000013.1"/>
</dbReference>
<dbReference type="SUPFAM" id="SSF103473">
    <property type="entry name" value="MFS general substrate transporter"/>
    <property type="match status" value="1"/>
</dbReference>
<dbReference type="InterPro" id="IPR050360">
    <property type="entry name" value="MFS_Sugar_Transporters"/>
</dbReference>
<dbReference type="InterPro" id="IPR005828">
    <property type="entry name" value="MFS_sugar_transport-like"/>
</dbReference>
<keyword evidence="5 6" id="KW-0472">Membrane</keyword>
<dbReference type="InterPro" id="IPR020846">
    <property type="entry name" value="MFS_dom"/>
</dbReference>
<keyword evidence="9" id="KW-1185">Reference proteome</keyword>
<feature type="transmembrane region" description="Helical" evidence="6">
    <location>
        <begin position="161"/>
        <end position="179"/>
    </location>
</feature>
<dbReference type="Proteomes" id="UP001210380">
    <property type="component" value="Unassembled WGS sequence"/>
</dbReference>
<evidence type="ECO:0000256" key="3">
    <source>
        <dbReference type="ARBA" id="ARBA00022692"/>
    </source>
</evidence>
<evidence type="ECO:0000256" key="1">
    <source>
        <dbReference type="ARBA" id="ARBA00004651"/>
    </source>
</evidence>
<dbReference type="PROSITE" id="PS00217">
    <property type="entry name" value="SUGAR_TRANSPORT_2"/>
    <property type="match status" value="1"/>
</dbReference>
<feature type="transmembrane region" description="Helical" evidence="6">
    <location>
        <begin position="301"/>
        <end position="319"/>
    </location>
</feature>